<feature type="region of interest" description="Disordered" evidence="1">
    <location>
        <begin position="122"/>
        <end position="146"/>
    </location>
</feature>
<proteinExistence type="predicted"/>
<dbReference type="PANTHER" id="PTHR34153">
    <property type="entry name" value="SI:CH211-262H13.3-RELATED-RELATED"/>
    <property type="match status" value="1"/>
</dbReference>
<evidence type="ECO:0000313" key="4">
    <source>
        <dbReference type="Proteomes" id="UP001046870"/>
    </source>
</evidence>
<feature type="domain" description="DUF4806" evidence="2">
    <location>
        <begin position="162"/>
        <end position="244"/>
    </location>
</feature>
<dbReference type="InterPro" id="IPR032071">
    <property type="entry name" value="DUF4806"/>
</dbReference>
<name>A0A9D3PJ49_MEGAT</name>
<dbReference type="Pfam" id="PF16064">
    <property type="entry name" value="DUF4806"/>
    <property type="match status" value="1"/>
</dbReference>
<dbReference type="Proteomes" id="UP001046870">
    <property type="component" value="Chromosome 19"/>
</dbReference>
<dbReference type="EMBL" id="JAFDVH010000019">
    <property type="protein sequence ID" value="KAG7459317.1"/>
    <property type="molecule type" value="Genomic_DNA"/>
</dbReference>
<comment type="caution">
    <text evidence="3">The sequence shown here is derived from an EMBL/GenBank/DDBJ whole genome shotgun (WGS) entry which is preliminary data.</text>
</comment>
<evidence type="ECO:0000313" key="3">
    <source>
        <dbReference type="EMBL" id="KAG7459317.1"/>
    </source>
</evidence>
<dbReference type="PANTHER" id="PTHR34153:SF2">
    <property type="entry name" value="SI:CH211-262H13.3-RELATED"/>
    <property type="match status" value="1"/>
</dbReference>
<keyword evidence="4" id="KW-1185">Reference proteome</keyword>
<protein>
    <recommendedName>
        <fullName evidence="2">DUF4806 domain-containing protein</fullName>
    </recommendedName>
</protein>
<sequence>MGLTEFSNDHTISLNTSEMVYWWLIFREEMKLPEASWVPYHIEIVYSTDNYMKARENRSLQCESEKDLQRGDRSRRLSKRYHEIEPGLISKRKHVAAFPIQQSLPKPPRPISFSNYKNPYAEERSNATSKPCSPAPCSSPSPQLSPVASLPEIQQRAEQITEGITLPLRTLEDISSLETQLEDKTCRQELVLYLGTIGGIDIQTSTRRVMATIFTNELAIKLNWVGHGGKMAFQSLKLSQVLCDAVRRGGINPVPQDSVIENMAKLWLHNARDRSGGRKERLARSLGQSQAQNQF</sequence>
<organism evidence="3 4">
    <name type="scientific">Megalops atlanticus</name>
    <name type="common">Tarpon</name>
    <name type="synonym">Clupea gigantea</name>
    <dbReference type="NCBI Taxonomy" id="7932"/>
    <lineage>
        <taxon>Eukaryota</taxon>
        <taxon>Metazoa</taxon>
        <taxon>Chordata</taxon>
        <taxon>Craniata</taxon>
        <taxon>Vertebrata</taxon>
        <taxon>Euteleostomi</taxon>
        <taxon>Actinopterygii</taxon>
        <taxon>Neopterygii</taxon>
        <taxon>Teleostei</taxon>
        <taxon>Elopiformes</taxon>
        <taxon>Megalopidae</taxon>
        <taxon>Megalops</taxon>
    </lineage>
</organism>
<evidence type="ECO:0000256" key="1">
    <source>
        <dbReference type="SAM" id="MobiDB-lite"/>
    </source>
</evidence>
<reference evidence="3" key="1">
    <citation type="submission" date="2021-01" db="EMBL/GenBank/DDBJ databases">
        <authorList>
            <person name="Zahm M."/>
            <person name="Roques C."/>
            <person name="Cabau C."/>
            <person name="Klopp C."/>
            <person name="Donnadieu C."/>
            <person name="Jouanno E."/>
            <person name="Lampietro C."/>
            <person name="Louis A."/>
            <person name="Herpin A."/>
            <person name="Echchiki A."/>
            <person name="Berthelot C."/>
            <person name="Parey E."/>
            <person name="Roest-Crollius H."/>
            <person name="Braasch I."/>
            <person name="Postlethwait J."/>
            <person name="Bobe J."/>
            <person name="Montfort J."/>
            <person name="Bouchez O."/>
            <person name="Begum T."/>
            <person name="Mejri S."/>
            <person name="Adams A."/>
            <person name="Chen W.-J."/>
            <person name="Guiguen Y."/>
        </authorList>
    </citation>
    <scope>NUCLEOTIDE SEQUENCE</scope>
    <source>
        <strain evidence="3">YG-15Mar2019-1</strain>
        <tissue evidence="3">Brain</tissue>
    </source>
</reference>
<dbReference type="OrthoDB" id="8859298at2759"/>
<gene>
    <name evidence="3" type="ORF">MATL_G00209380</name>
</gene>
<accession>A0A9D3PJ49</accession>
<dbReference type="AlphaFoldDB" id="A0A9D3PJ49"/>
<evidence type="ECO:0000259" key="2">
    <source>
        <dbReference type="Pfam" id="PF16064"/>
    </source>
</evidence>